<dbReference type="InterPro" id="IPR001314">
    <property type="entry name" value="Peptidase_S1A"/>
</dbReference>
<keyword evidence="5" id="KW-1185">Reference proteome</keyword>
<dbReference type="PROSITE" id="PS00134">
    <property type="entry name" value="TRYPSIN_HIS"/>
    <property type="match status" value="1"/>
</dbReference>
<dbReference type="PROSITE" id="PS50240">
    <property type="entry name" value="TRYPSIN_DOM"/>
    <property type="match status" value="1"/>
</dbReference>
<keyword evidence="2" id="KW-0732">Signal</keyword>
<dbReference type="InterPro" id="IPR009003">
    <property type="entry name" value="Peptidase_S1_PA"/>
</dbReference>
<feature type="signal peptide" evidence="2">
    <location>
        <begin position="1"/>
        <end position="17"/>
    </location>
</feature>
<dbReference type="CDD" id="cd00190">
    <property type="entry name" value="Tryp_SPc"/>
    <property type="match status" value="1"/>
</dbReference>
<protein>
    <recommendedName>
        <fullName evidence="3">Peptidase S1 domain-containing protein</fullName>
    </recommendedName>
</protein>
<reference evidence="4" key="1">
    <citation type="submission" date="2022-01" db="EMBL/GenBank/DDBJ databases">
        <authorList>
            <person name="King R."/>
        </authorList>
    </citation>
    <scope>NUCLEOTIDE SEQUENCE</scope>
</reference>
<name>A0A9N9TJ48_PHYSR</name>
<accession>A0A9N9TJ48</accession>
<dbReference type="InterPro" id="IPR001254">
    <property type="entry name" value="Trypsin_dom"/>
</dbReference>
<dbReference type="PRINTS" id="PR00722">
    <property type="entry name" value="CHYMOTRYPSIN"/>
</dbReference>
<dbReference type="AlphaFoldDB" id="A0A9N9TJ48"/>
<dbReference type="Proteomes" id="UP001153712">
    <property type="component" value="Chromosome 2"/>
</dbReference>
<organism evidence="4 5">
    <name type="scientific">Phyllotreta striolata</name>
    <name type="common">Striped flea beetle</name>
    <name type="synonym">Crioceris striolata</name>
    <dbReference type="NCBI Taxonomy" id="444603"/>
    <lineage>
        <taxon>Eukaryota</taxon>
        <taxon>Metazoa</taxon>
        <taxon>Ecdysozoa</taxon>
        <taxon>Arthropoda</taxon>
        <taxon>Hexapoda</taxon>
        <taxon>Insecta</taxon>
        <taxon>Pterygota</taxon>
        <taxon>Neoptera</taxon>
        <taxon>Endopterygota</taxon>
        <taxon>Coleoptera</taxon>
        <taxon>Polyphaga</taxon>
        <taxon>Cucujiformia</taxon>
        <taxon>Chrysomeloidea</taxon>
        <taxon>Chrysomelidae</taxon>
        <taxon>Galerucinae</taxon>
        <taxon>Alticini</taxon>
        <taxon>Phyllotreta</taxon>
    </lineage>
</organism>
<dbReference type="Gene3D" id="2.40.10.10">
    <property type="entry name" value="Trypsin-like serine proteases"/>
    <property type="match status" value="1"/>
</dbReference>
<dbReference type="InterPro" id="IPR043504">
    <property type="entry name" value="Peptidase_S1_PA_chymotrypsin"/>
</dbReference>
<feature type="chain" id="PRO_5040121958" description="Peptidase S1 domain-containing protein" evidence="2">
    <location>
        <begin position="18"/>
        <end position="271"/>
    </location>
</feature>
<dbReference type="InterPro" id="IPR018114">
    <property type="entry name" value="TRYPSIN_HIS"/>
</dbReference>
<feature type="domain" description="Peptidase S1" evidence="3">
    <location>
        <begin position="23"/>
        <end position="262"/>
    </location>
</feature>
<dbReference type="Pfam" id="PF00089">
    <property type="entry name" value="Trypsin"/>
    <property type="match status" value="1"/>
</dbReference>
<dbReference type="SUPFAM" id="SSF50494">
    <property type="entry name" value="Trypsin-like serine proteases"/>
    <property type="match status" value="1"/>
</dbReference>
<proteinExistence type="predicted"/>
<keyword evidence="1" id="KW-1015">Disulfide bond</keyword>
<gene>
    <name evidence="4" type="ORF">PHYEVI_LOCUS5982</name>
</gene>
<dbReference type="GO" id="GO:0004252">
    <property type="term" value="F:serine-type endopeptidase activity"/>
    <property type="evidence" value="ECO:0007669"/>
    <property type="project" value="InterPro"/>
</dbReference>
<evidence type="ECO:0000313" key="5">
    <source>
        <dbReference type="Proteomes" id="UP001153712"/>
    </source>
</evidence>
<sequence length="271" mass="30270">MEWKNSILCLFVVVTAAEKSAKIVNGIYKPREPNRGEFPFQASLLLKINNSYVPFCGGSLIHPKWILTAAHCLEQNDHPIPIDLLKVALGSIYTDGKGAQRIPAHITYMNKKFFEEEGHDIGLILLRKNAQLGRNVKPIRLHTNNRENLIGTTAYLTGFGIIDDHYHQPDRLRKAILHIDFPSKCFSNLDEHSDICCTSSISEGKACKGDSGGPLTIRRNGNYIQVGITSHLAILPVCKIMFNNSVYTRVSAYIGWISKVTGIDFSTFNQT</sequence>
<dbReference type="PANTHER" id="PTHR24250">
    <property type="entry name" value="CHYMOTRYPSIN-RELATED"/>
    <property type="match status" value="1"/>
</dbReference>
<evidence type="ECO:0000256" key="1">
    <source>
        <dbReference type="ARBA" id="ARBA00023157"/>
    </source>
</evidence>
<evidence type="ECO:0000256" key="2">
    <source>
        <dbReference type="SAM" id="SignalP"/>
    </source>
</evidence>
<evidence type="ECO:0000313" key="4">
    <source>
        <dbReference type="EMBL" id="CAG9859608.1"/>
    </source>
</evidence>
<dbReference type="SMART" id="SM00020">
    <property type="entry name" value="Tryp_SPc"/>
    <property type="match status" value="1"/>
</dbReference>
<dbReference type="GO" id="GO:0006508">
    <property type="term" value="P:proteolysis"/>
    <property type="evidence" value="ECO:0007669"/>
    <property type="project" value="InterPro"/>
</dbReference>
<evidence type="ECO:0000259" key="3">
    <source>
        <dbReference type="PROSITE" id="PS50240"/>
    </source>
</evidence>
<dbReference type="OrthoDB" id="5597713at2759"/>
<dbReference type="EMBL" id="OU900095">
    <property type="protein sequence ID" value="CAG9859608.1"/>
    <property type="molecule type" value="Genomic_DNA"/>
</dbReference>